<dbReference type="GeneTree" id="ENSGT00960000193309"/>
<dbReference type="GO" id="GO:0001659">
    <property type="term" value="P:temperature homeostasis"/>
    <property type="evidence" value="ECO:0007669"/>
    <property type="project" value="Ensembl"/>
</dbReference>
<protein>
    <submittedName>
        <fullName evidence="2">Foxo1 corepressor</fullName>
    </submittedName>
</protein>
<sequence>MGGPTHRQQEEGSAECLGDPSTRAAPGPGLRDFHFTTAGPSKADRLGDAAQIHRERMRPVQGGDGSGERVFLQSPGSIGTLYIRLDLNSQRSTCCCLLNAGTKGMC</sequence>
<reference evidence="2" key="2">
    <citation type="submission" date="2025-09" db="UniProtKB">
        <authorList>
            <consortium name="Ensembl"/>
        </authorList>
    </citation>
    <scope>IDENTIFICATION</scope>
</reference>
<organism evidence="2 3">
    <name type="scientific">Mus spicilegus</name>
    <name type="common">Mound-building mouse</name>
    <dbReference type="NCBI Taxonomy" id="10103"/>
    <lineage>
        <taxon>Eukaryota</taxon>
        <taxon>Metazoa</taxon>
        <taxon>Chordata</taxon>
        <taxon>Craniata</taxon>
        <taxon>Vertebrata</taxon>
        <taxon>Euteleostomi</taxon>
        <taxon>Mammalia</taxon>
        <taxon>Eutheria</taxon>
        <taxon>Euarchontoglires</taxon>
        <taxon>Glires</taxon>
        <taxon>Rodentia</taxon>
        <taxon>Myomorpha</taxon>
        <taxon>Muroidea</taxon>
        <taxon>Muridae</taxon>
        <taxon>Murinae</taxon>
        <taxon>Mus</taxon>
        <taxon>Mus</taxon>
    </lineage>
</organism>
<dbReference type="Ensembl" id="ENSMSIT00000014112.1">
    <property type="protein sequence ID" value="ENSMSIP00000011125.1"/>
    <property type="gene ID" value="ENSMSIG00000009739.1"/>
</dbReference>
<evidence type="ECO:0000313" key="3">
    <source>
        <dbReference type="Proteomes" id="UP000694415"/>
    </source>
</evidence>
<dbReference type="GO" id="GO:0097009">
    <property type="term" value="P:energy homeostasis"/>
    <property type="evidence" value="ECO:0007669"/>
    <property type="project" value="Ensembl"/>
</dbReference>
<dbReference type="GO" id="GO:0005634">
    <property type="term" value="C:nucleus"/>
    <property type="evidence" value="ECO:0007669"/>
    <property type="project" value="Ensembl"/>
</dbReference>
<dbReference type="GO" id="GO:0001678">
    <property type="term" value="P:intracellular glucose homeostasis"/>
    <property type="evidence" value="ECO:0007669"/>
    <property type="project" value="Ensembl"/>
</dbReference>
<dbReference type="GO" id="GO:0003682">
    <property type="term" value="F:chromatin binding"/>
    <property type="evidence" value="ECO:0007669"/>
    <property type="project" value="Ensembl"/>
</dbReference>
<evidence type="ECO:0000256" key="1">
    <source>
        <dbReference type="SAM" id="MobiDB-lite"/>
    </source>
</evidence>
<dbReference type="AlphaFoldDB" id="A0A8C6GT19"/>
<dbReference type="GO" id="GO:0005739">
    <property type="term" value="C:mitochondrion"/>
    <property type="evidence" value="ECO:0007669"/>
    <property type="project" value="Ensembl"/>
</dbReference>
<keyword evidence="3" id="KW-1185">Reference proteome</keyword>
<dbReference type="GO" id="GO:0045892">
    <property type="term" value="P:negative regulation of DNA-templated transcription"/>
    <property type="evidence" value="ECO:0007669"/>
    <property type="project" value="Ensembl"/>
</dbReference>
<proteinExistence type="predicted"/>
<dbReference type="GO" id="GO:0005829">
    <property type="term" value="C:cytosol"/>
    <property type="evidence" value="ECO:0007669"/>
    <property type="project" value="Ensembl"/>
</dbReference>
<dbReference type="GO" id="GO:0009267">
    <property type="term" value="P:cellular response to starvation"/>
    <property type="evidence" value="ECO:0007669"/>
    <property type="project" value="Ensembl"/>
</dbReference>
<dbReference type="Proteomes" id="UP000694415">
    <property type="component" value="Unplaced"/>
</dbReference>
<name>A0A8C6GT19_MUSSI</name>
<evidence type="ECO:0000313" key="2">
    <source>
        <dbReference type="Ensembl" id="ENSMSIP00000011125.1"/>
    </source>
</evidence>
<accession>A0A8C6GT19</accession>
<reference evidence="2" key="1">
    <citation type="submission" date="2025-08" db="UniProtKB">
        <authorList>
            <consortium name="Ensembl"/>
        </authorList>
    </citation>
    <scope>IDENTIFICATION</scope>
</reference>
<feature type="region of interest" description="Disordered" evidence="1">
    <location>
        <begin position="1"/>
        <end position="44"/>
    </location>
</feature>
<dbReference type="GO" id="GO:0045444">
    <property type="term" value="P:fat cell differentiation"/>
    <property type="evidence" value="ECO:0007669"/>
    <property type="project" value="Ensembl"/>
</dbReference>
<dbReference type="GO" id="GO:0070417">
    <property type="term" value="P:cellular response to cold"/>
    <property type="evidence" value="ECO:0007669"/>
    <property type="project" value="Ensembl"/>
</dbReference>